<gene>
    <name evidence="2" type="ORF">J7W16_13780</name>
</gene>
<dbReference type="RefSeq" id="WP_210597898.1">
    <property type="nucleotide sequence ID" value="NZ_JAGKSQ010000005.1"/>
</dbReference>
<protein>
    <submittedName>
        <fullName evidence="2">YozQ family protein</fullName>
    </submittedName>
</protein>
<evidence type="ECO:0000313" key="3">
    <source>
        <dbReference type="Proteomes" id="UP000678228"/>
    </source>
</evidence>
<evidence type="ECO:0000256" key="1">
    <source>
        <dbReference type="SAM" id="MobiDB-lite"/>
    </source>
</evidence>
<dbReference type="InterPro" id="IPR025100">
    <property type="entry name" value="DUF4025"/>
</dbReference>
<reference evidence="2" key="1">
    <citation type="submission" date="2021-03" db="EMBL/GenBank/DDBJ databases">
        <title>Bacillus suaedae sp. nov., isolated from Suaeda aralocaspica.</title>
        <authorList>
            <person name="Lei R.F.R."/>
        </authorList>
    </citation>
    <scope>NUCLEOTIDE SEQUENCE</scope>
    <source>
        <strain evidence="2">YZJH907-2</strain>
    </source>
</reference>
<dbReference type="Proteomes" id="UP000678228">
    <property type="component" value="Unassembled WGS sequence"/>
</dbReference>
<evidence type="ECO:0000313" key="2">
    <source>
        <dbReference type="EMBL" id="MBP3952207.1"/>
    </source>
</evidence>
<feature type="compositionally biased region" description="Polar residues" evidence="1">
    <location>
        <begin position="1"/>
        <end position="11"/>
    </location>
</feature>
<dbReference type="AlphaFoldDB" id="A0A940WX57"/>
<name>A0A940WX57_9BACI</name>
<comment type="caution">
    <text evidence="2">The sequence shown here is derived from an EMBL/GenBank/DDBJ whole genome shotgun (WGS) entry which is preliminary data.</text>
</comment>
<dbReference type="EMBL" id="JAGKSQ010000005">
    <property type="protein sequence ID" value="MBP3952207.1"/>
    <property type="molecule type" value="Genomic_DNA"/>
</dbReference>
<feature type="region of interest" description="Disordered" evidence="1">
    <location>
        <begin position="1"/>
        <end position="68"/>
    </location>
</feature>
<keyword evidence="3" id="KW-1185">Reference proteome</keyword>
<feature type="compositionally biased region" description="Basic and acidic residues" evidence="1">
    <location>
        <begin position="59"/>
        <end position="68"/>
    </location>
</feature>
<dbReference type="Pfam" id="PF13217">
    <property type="entry name" value="DUF4025"/>
    <property type="match status" value="1"/>
</dbReference>
<organism evidence="2 3">
    <name type="scientific">Halalkalibacter suaedae</name>
    <dbReference type="NCBI Taxonomy" id="2822140"/>
    <lineage>
        <taxon>Bacteria</taxon>
        <taxon>Bacillati</taxon>
        <taxon>Bacillota</taxon>
        <taxon>Bacilli</taxon>
        <taxon>Bacillales</taxon>
        <taxon>Bacillaceae</taxon>
        <taxon>Halalkalibacter</taxon>
    </lineage>
</organism>
<accession>A0A940WX57</accession>
<proteinExistence type="predicted"/>
<sequence>MNLKQNKNQTRQSEEVATHSYEPSAYNSSNETDQGLAITHEQVSDTLTEGTIDGEIDDISEKEKRFKK</sequence>